<reference evidence="2 3" key="1">
    <citation type="submission" date="2017-06" db="EMBL/GenBank/DDBJ databases">
        <authorList>
            <person name="Kim H.J."/>
            <person name="Triplett B.A."/>
        </authorList>
    </citation>
    <scope>NUCLEOTIDE SEQUENCE [LARGE SCALE GENOMIC DNA]</scope>
    <source>
        <strain evidence="2 3">DSM 13116</strain>
    </source>
</reference>
<evidence type="ECO:0000313" key="2">
    <source>
        <dbReference type="EMBL" id="SNR99350.1"/>
    </source>
</evidence>
<dbReference type="EMBL" id="FZOC01000004">
    <property type="protein sequence ID" value="SNR99350.1"/>
    <property type="molecule type" value="Genomic_DNA"/>
</dbReference>
<feature type="region of interest" description="Disordered" evidence="1">
    <location>
        <begin position="1"/>
        <end position="49"/>
    </location>
</feature>
<keyword evidence="3" id="KW-1185">Reference proteome</keyword>
<protein>
    <submittedName>
        <fullName evidence="2">Uncharacterized protein</fullName>
    </submittedName>
</protein>
<proteinExistence type="predicted"/>
<dbReference type="AlphaFoldDB" id="A0A239AUV2"/>
<gene>
    <name evidence="2" type="ORF">SAMN04488503_2234</name>
</gene>
<evidence type="ECO:0000256" key="1">
    <source>
        <dbReference type="SAM" id="MobiDB-lite"/>
    </source>
</evidence>
<dbReference type="RefSeq" id="WP_179216989.1">
    <property type="nucleotide sequence ID" value="NZ_FZOC01000004.1"/>
</dbReference>
<dbReference type="Proteomes" id="UP000198324">
    <property type="component" value="Unassembled WGS sequence"/>
</dbReference>
<accession>A0A239AUV2</accession>
<organism evidence="2 3">
    <name type="scientific">Humidesulfovibrio mexicanus</name>
    <dbReference type="NCBI Taxonomy" id="147047"/>
    <lineage>
        <taxon>Bacteria</taxon>
        <taxon>Pseudomonadati</taxon>
        <taxon>Thermodesulfobacteriota</taxon>
        <taxon>Desulfovibrionia</taxon>
        <taxon>Desulfovibrionales</taxon>
        <taxon>Desulfovibrionaceae</taxon>
        <taxon>Humidesulfovibrio</taxon>
    </lineage>
</organism>
<feature type="compositionally biased region" description="Gly residues" evidence="1">
    <location>
        <begin position="14"/>
        <end position="27"/>
    </location>
</feature>
<name>A0A239AUV2_9BACT</name>
<sequence>MAYLQDRAHTGMKQGIGRGASNYGGIGRSTKSGKVPKYLMNTRDHGSDS</sequence>
<evidence type="ECO:0000313" key="3">
    <source>
        <dbReference type="Proteomes" id="UP000198324"/>
    </source>
</evidence>